<feature type="domain" description="C2H2-type" evidence="7">
    <location>
        <begin position="315"/>
        <end position="344"/>
    </location>
</feature>
<proteinExistence type="predicted"/>
<accession>A0A2A2LJP2</accession>
<evidence type="ECO:0000313" key="8">
    <source>
        <dbReference type="EMBL" id="PAV86360.1"/>
    </source>
</evidence>
<dbReference type="GO" id="GO:0008270">
    <property type="term" value="F:zinc ion binding"/>
    <property type="evidence" value="ECO:0007669"/>
    <property type="project" value="UniProtKB-KW"/>
</dbReference>
<evidence type="ECO:0000256" key="5">
    <source>
        <dbReference type="PROSITE-ProRule" id="PRU00042"/>
    </source>
</evidence>
<evidence type="ECO:0000256" key="1">
    <source>
        <dbReference type="ARBA" id="ARBA00022723"/>
    </source>
</evidence>
<dbReference type="Gene3D" id="3.30.160.60">
    <property type="entry name" value="Classic Zinc Finger"/>
    <property type="match status" value="3"/>
</dbReference>
<evidence type="ECO:0000259" key="7">
    <source>
        <dbReference type="PROSITE" id="PS50157"/>
    </source>
</evidence>
<evidence type="ECO:0000256" key="3">
    <source>
        <dbReference type="ARBA" id="ARBA00022771"/>
    </source>
</evidence>
<evidence type="ECO:0000313" key="9">
    <source>
        <dbReference type="Proteomes" id="UP000218231"/>
    </source>
</evidence>
<organism evidence="8 9">
    <name type="scientific">Diploscapter pachys</name>
    <dbReference type="NCBI Taxonomy" id="2018661"/>
    <lineage>
        <taxon>Eukaryota</taxon>
        <taxon>Metazoa</taxon>
        <taxon>Ecdysozoa</taxon>
        <taxon>Nematoda</taxon>
        <taxon>Chromadorea</taxon>
        <taxon>Rhabditida</taxon>
        <taxon>Rhabditina</taxon>
        <taxon>Rhabditomorpha</taxon>
        <taxon>Rhabditoidea</taxon>
        <taxon>Rhabditidae</taxon>
        <taxon>Diploscapter</taxon>
    </lineage>
</organism>
<dbReference type="SUPFAM" id="SSF57667">
    <property type="entry name" value="beta-beta-alpha zinc fingers"/>
    <property type="match status" value="2"/>
</dbReference>
<dbReference type="SMART" id="SM00355">
    <property type="entry name" value="ZnF_C2H2"/>
    <property type="match status" value="8"/>
</dbReference>
<keyword evidence="1" id="KW-0479">Metal-binding</keyword>
<feature type="region of interest" description="Disordered" evidence="6">
    <location>
        <begin position="203"/>
        <end position="240"/>
    </location>
</feature>
<name>A0A2A2LJP2_9BILA</name>
<dbReference type="InterPro" id="IPR036236">
    <property type="entry name" value="Znf_C2H2_sf"/>
</dbReference>
<dbReference type="AlphaFoldDB" id="A0A2A2LJP2"/>
<keyword evidence="9" id="KW-1185">Reference proteome</keyword>
<protein>
    <recommendedName>
        <fullName evidence="7">C2H2-type domain-containing protein</fullName>
    </recommendedName>
</protein>
<reference evidence="8 9" key="1">
    <citation type="journal article" date="2017" name="Curr. Biol.">
        <title>Genome architecture and evolution of a unichromosomal asexual nematode.</title>
        <authorList>
            <person name="Fradin H."/>
            <person name="Zegar C."/>
            <person name="Gutwein M."/>
            <person name="Lucas J."/>
            <person name="Kovtun M."/>
            <person name="Corcoran D."/>
            <person name="Baugh L.R."/>
            <person name="Kiontke K."/>
            <person name="Gunsalus K."/>
            <person name="Fitch D.H."/>
            <person name="Piano F."/>
        </authorList>
    </citation>
    <scope>NUCLEOTIDE SEQUENCE [LARGE SCALE GENOMIC DNA]</scope>
    <source>
        <strain evidence="8">PF1309</strain>
    </source>
</reference>
<dbReference type="InterPro" id="IPR013087">
    <property type="entry name" value="Znf_C2H2_type"/>
</dbReference>
<dbReference type="PROSITE" id="PS00028">
    <property type="entry name" value="ZINC_FINGER_C2H2_1"/>
    <property type="match status" value="5"/>
</dbReference>
<gene>
    <name evidence="8" type="ORF">WR25_11374</name>
</gene>
<dbReference type="PROSITE" id="PS50157">
    <property type="entry name" value="ZINC_FINGER_C2H2_2"/>
    <property type="match status" value="3"/>
</dbReference>
<dbReference type="SUPFAM" id="SSF49599">
    <property type="entry name" value="TRAF domain-like"/>
    <property type="match status" value="1"/>
</dbReference>
<dbReference type="OrthoDB" id="3437960at2759"/>
<keyword evidence="2" id="KW-0677">Repeat</keyword>
<keyword evidence="4" id="KW-0862">Zinc</keyword>
<evidence type="ECO:0000256" key="4">
    <source>
        <dbReference type="ARBA" id="ARBA00022833"/>
    </source>
</evidence>
<dbReference type="Proteomes" id="UP000218231">
    <property type="component" value="Unassembled WGS sequence"/>
</dbReference>
<dbReference type="STRING" id="2018661.A0A2A2LJP2"/>
<feature type="domain" description="C2H2-type" evidence="7">
    <location>
        <begin position="345"/>
        <end position="373"/>
    </location>
</feature>
<comment type="caution">
    <text evidence="8">The sequence shown here is derived from an EMBL/GenBank/DDBJ whole genome shotgun (WGS) entry which is preliminary data.</text>
</comment>
<dbReference type="EMBL" id="LIAE01006675">
    <property type="protein sequence ID" value="PAV86360.1"/>
    <property type="molecule type" value="Genomic_DNA"/>
</dbReference>
<dbReference type="PANTHER" id="PTHR24379:SF121">
    <property type="entry name" value="C2H2-TYPE DOMAIN-CONTAINING PROTEIN"/>
    <property type="match status" value="1"/>
</dbReference>
<keyword evidence="3 5" id="KW-0863">Zinc-finger</keyword>
<evidence type="ECO:0000256" key="2">
    <source>
        <dbReference type="ARBA" id="ARBA00022737"/>
    </source>
</evidence>
<dbReference type="Pfam" id="PF00096">
    <property type="entry name" value="zf-C2H2"/>
    <property type="match status" value="2"/>
</dbReference>
<evidence type="ECO:0000256" key="6">
    <source>
        <dbReference type="SAM" id="MobiDB-lite"/>
    </source>
</evidence>
<feature type="domain" description="C2H2-type" evidence="7">
    <location>
        <begin position="278"/>
        <end position="301"/>
    </location>
</feature>
<dbReference type="PANTHER" id="PTHR24379">
    <property type="entry name" value="KRAB AND ZINC FINGER DOMAIN-CONTAINING"/>
    <property type="match status" value="1"/>
</dbReference>
<sequence length="385" mass="44001">MNLRNGATVARFLEKEGKKNGSVSKPRKTKAVQKVKENVYECELCDTVCDTHNQLRKHMSELHPIVHKCDECGFECKRKADVRRHMLQMHVNGVQCTVNGCTATVAKNRLIAHIKTAHSDMFPANRWSPKSKSSSPANVPVASQTLLLPVVASQFPCHHCSFVAADSEEITEHVKRVHQKGVNCPVEGCSMTVPLSELETHLNEQHQGQIGLQNEDREIASSRTNEASSEDADSDASDWRDKELLDEIETEQRPSDQNNHDTQLVPSLEFIQANDGSFGCRRCQKFYATVQLLRRHNKRVHERAWAESKKREKKHVCTWKECDKSFKTKGLLEDHMNWHKGLTPYECKKCKQSFFARAQFAVHLSKYHQSSIKQYSQMLNIRPTK</sequence>